<evidence type="ECO:0000256" key="3">
    <source>
        <dbReference type="ARBA" id="ARBA00049357"/>
    </source>
</evidence>
<name>A0A2V2N9M2_9EURY</name>
<evidence type="ECO:0000256" key="1">
    <source>
        <dbReference type="ARBA" id="ARBA00012822"/>
    </source>
</evidence>
<protein>
    <recommendedName>
        <fullName evidence="1">pyruvate synthase</fullName>
        <ecNumber evidence="1">1.2.7.1</ecNumber>
    </recommendedName>
</protein>
<dbReference type="EC" id="1.2.7.1" evidence="1"/>
<dbReference type="NCBIfam" id="TIGR02175">
    <property type="entry name" value="PorC_KorC"/>
    <property type="match status" value="1"/>
</dbReference>
<dbReference type="InterPro" id="IPR019752">
    <property type="entry name" value="Pyrv/ketoisovalerate_OxRed_cat"/>
</dbReference>
<keyword evidence="2" id="KW-0560">Oxidoreductase</keyword>
<dbReference type="InterPro" id="IPR051626">
    <property type="entry name" value="Oxidoreductase_gamma_subunit"/>
</dbReference>
<dbReference type="EMBL" id="QGMY01000007">
    <property type="protein sequence ID" value="PWR72301.1"/>
    <property type="molecule type" value="Genomic_DNA"/>
</dbReference>
<gene>
    <name evidence="5" type="ORF">DK846_10030</name>
</gene>
<dbReference type="RefSeq" id="WP_109968790.1">
    <property type="nucleotide sequence ID" value="NZ_CP176093.1"/>
</dbReference>
<sequence length="176" mass="18911">MYEIRLHSRGGQGGVTAAKLMALAAFRDGKYATAAPFYGAERRGAPIVSFIRIDDKPIKIYSQIHQPDLVVVLDASIIDLVNVFDGLKPDGKVLINAPEVPKAAAGYKTFFVDLTGIALKTDLVVAGSPILNTPVIGALAKMGLFSRESARAAISEMFADERNLKAAMMAYEELVI</sequence>
<organism evidence="5 6">
    <name type="scientific">Methanospirillum lacunae</name>
    <dbReference type="NCBI Taxonomy" id="668570"/>
    <lineage>
        <taxon>Archaea</taxon>
        <taxon>Methanobacteriati</taxon>
        <taxon>Methanobacteriota</taxon>
        <taxon>Stenosarchaea group</taxon>
        <taxon>Methanomicrobia</taxon>
        <taxon>Methanomicrobiales</taxon>
        <taxon>Methanospirillaceae</taxon>
        <taxon>Methanospirillum</taxon>
    </lineage>
</organism>
<dbReference type="Pfam" id="PF01558">
    <property type="entry name" value="POR"/>
    <property type="match status" value="1"/>
</dbReference>
<dbReference type="Gene3D" id="3.40.920.10">
    <property type="entry name" value="Pyruvate-ferredoxin oxidoreductase, PFOR, domain III"/>
    <property type="match status" value="1"/>
</dbReference>
<evidence type="ECO:0000256" key="2">
    <source>
        <dbReference type="ARBA" id="ARBA00023002"/>
    </source>
</evidence>
<keyword evidence="6" id="KW-1185">Reference proteome</keyword>
<dbReference type="InterPro" id="IPR002869">
    <property type="entry name" value="Pyrv_flavodox_OxRed_cen"/>
</dbReference>
<dbReference type="PANTHER" id="PTHR43366">
    <property type="entry name" value="PYRUVATE SYNTHASE SUBUNIT PORC"/>
    <property type="match status" value="1"/>
</dbReference>
<dbReference type="PANTHER" id="PTHR43366:SF1">
    <property type="entry name" value="PYRUVATE SYNTHASE SUBUNIT PORC"/>
    <property type="match status" value="1"/>
</dbReference>
<feature type="domain" description="Pyruvate/ketoisovalerate oxidoreductase catalytic" evidence="4">
    <location>
        <begin position="10"/>
        <end position="172"/>
    </location>
</feature>
<dbReference type="GeneID" id="97547811"/>
<proteinExistence type="predicted"/>
<dbReference type="SUPFAM" id="SSF53323">
    <property type="entry name" value="Pyruvate-ferredoxin oxidoreductase, PFOR, domain III"/>
    <property type="match status" value="1"/>
</dbReference>
<reference evidence="5 6" key="1">
    <citation type="submission" date="2018-05" db="EMBL/GenBank/DDBJ databases">
        <title>Draft genome of Methanospirillum lacunae Ki8-1.</title>
        <authorList>
            <person name="Dueholm M.S."/>
            <person name="Nielsen P.H."/>
            <person name="Bakmann L.F."/>
            <person name="Otzen D.E."/>
        </authorList>
    </citation>
    <scope>NUCLEOTIDE SEQUENCE [LARGE SCALE GENOMIC DNA]</scope>
    <source>
        <strain evidence="5 6">Ki8-1</strain>
    </source>
</reference>
<dbReference type="OrthoDB" id="372091at2157"/>
<comment type="catalytic activity">
    <reaction evidence="3">
        <text>2 oxidized [2Fe-2S]-[ferredoxin] + pyruvate + CoA = 2 reduced [2Fe-2S]-[ferredoxin] + acetyl-CoA + CO2 + H(+)</text>
        <dbReference type="Rhea" id="RHEA:12765"/>
        <dbReference type="Rhea" id="RHEA-COMP:10000"/>
        <dbReference type="Rhea" id="RHEA-COMP:10001"/>
        <dbReference type="ChEBI" id="CHEBI:15361"/>
        <dbReference type="ChEBI" id="CHEBI:15378"/>
        <dbReference type="ChEBI" id="CHEBI:16526"/>
        <dbReference type="ChEBI" id="CHEBI:33737"/>
        <dbReference type="ChEBI" id="CHEBI:33738"/>
        <dbReference type="ChEBI" id="CHEBI:57287"/>
        <dbReference type="ChEBI" id="CHEBI:57288"/>
        <dbReference type="EC" id="1.2.7.1"/>
    </reaction>
</comment>
<dbReference type="AlphaFoldDB" id="A0A2V2N9M2"/>
<keyword evidence="5" id="KW-0670">Pyruvate</keyword>
<dbReference type="InterPro" id="IPR011894">
    <property type="entry name" value="PorC_KorC"/>
</dbReference>
<evidence type="ECO:0000259" key="4">
    <source>
        <dbReference type="Pfam" id="PF01558"/>
    </source>
</evidence>
<dbReference type="Proteomes" id="UP000245657">
    <property type="component" value="Unassembled WGS sequence"/>
</dbReference>
<evidence type="ECO:0000313" key="5">
    <source>
        <dbReference type="EMBL" id="PWR72301.1"/>
    </source>
</evidence>
<evidence type="ECO:0000313" key="6">
    <source>
        <dbReference type="Proteomes" id="UP000245657"/>
    </source>
</evidence>
<accession>A0A2V2N9M2</accession>
<dbReference type="GO" id="GO:0019164">
    <property type="term" value="F:pyruvate synthase activity"/>
    <property type="evidence" value="ECO:0007669"/>
    <property type="project" value="UniProtKB-EC"/>
</dbReference>
<comment type="caution">
    <text evidence="5">The sequence shown here is derived from an EMBL/GenBank/DDBJ whole genome shotgun (WGS) entry which is preliminary data.</text>
</comment>